<dbReference type="Proteomes" id="UP000001307">
    <property type="component" value="Unassembled WGS sequence"/>
</dbReference>
<dbReference type="GO" id="GO:0005654">
    <property type="term" value="C:nucleoplasm"/>
    <property type="evidence" value="ECO:0007669"/>
    <property type="project" value="UniProtKB-SubCell"/>
</dbReference>
<dbReference type="Pfam" id="PF10345">
    <property type="entry name" value="Cohesin_load"/>
    <property type="match status" value="1"/>
</dbReference>
<keyword evidence="11" id="KW-0175">Coiled coil</keyword>
<evidence type="ECO:0000256" key="6">
    <source>
        <dbReference type="ARBA" id="ARBA00022829"/>
    </source>
</evidence>
<gene>
    <name evidence="13" type="ORF">GSOID_T00015650001</name>
</gene>
<dbReference type="GO" id="GO:0007059">
    <property type="term" value="P:chromosome segregation"/>
    <property type="evidence" value="ECO:0007669"/>
    <property type="project" value="UniProtKB-KW"/>
</dbReference>
<dbReference type="SUPFAM" id="SSF48452">
    <property type="entry name" value="TPR-like"/>
    <property type="match status" value="1"/>
</dbReference>
<evidence type="ECO:0000256" key="4">
    <source>
        <dbReference type="ARBA" id="ARBA00022618"/>
    </source>
</evidence>
<comment type="similarity">
    <text evidence="2">Belongs to the SCC4/mau-2 family.</text>
</comment>
<organism evidence="13">
    <name type="scientific">Oikopleura dioica</name>
    <name type="common">Tunicate</name>
    <dbReference type="NCBI Taxonomy" id="34765"/>
    <lineage>
        <taxon>Eukaryota</taxon>
        <taxon>Metazoa</taxon>
        <taxon>Chordata</taxon>
        <taxon>Tunicata</taxon>
        <taxon>Appendicularia</taxon>
        <taxon>Copelata</taxon>
        <taxon>Oikopleuridae</taxon>
        <taxon>Oikopleura</taxon>
    </lineage>
</organism>
<dbReference type="InterPro" id="IPR019734">
    <property type="entry name" value="TPR_rpt"/>
</dbReference>
<accession>E4XN95</accession>
<evidence type="ECO:0000256" key="1">
    <source>
        <dbReference type="ARBA" id="ARBA00004642"/>
    </source>
</evidence>
<dbReference type="GO" id="GO:0051301">
    <property type="term" value="P:cell division"/>
    <property type="evidence" value="ECO:0007669"/>
    <property type="project" value="UniProtKB-KW"/>
</dbReference>
<evidence type="ECO:0000256" key="12">
    <source>
        <dbReference type="SAM" id="MobiDB-lite"/>
    </source>
</evidence>
<dbReference type="Gene3D" id="1.25.40.10">
    <property type="entry name" value="Tetratricopeptide repeat domain"/>
    <property type="match status" value="1"/>
</dbReference>
<keyword evidence="14" id="KW-1185">Reference proteome</keyword>
<dbReference type="EMBL" id="FN653082">
    <property type="protein sequence ID" value="CBY11333.1"/>
    <property type="molecule type" value="Genomic_DNA"/>
</dbReference>
<evidence type="ECO:0000256" key="5">
    <source>
        <dbReference type="ARBA" id="ARBA00022776"/>
    </source>
</evidence>
<evidence type="ECO:0000256" key="2">
    <source>
        <dbReference type="ARBA" id="ARBA00008585"/>
    </source>
</evidence>
<sequence length="837" mass="93190">MSKTFSALLTLSKQLEEKSAGLALECLLAATLLENSTDEEKACSNFLLGELLLKTAEEPIDAKQFFLASIDASQPSIKSDLSTRHYLLKSFEKLSALLPISESIDLISNQLLKLSEDEILLAKLLFKFIEFFAECGPDRLEQVLLLFSCEAIENLRKKSEYFDILLSLSKALLILKNYCRAYEKLFHELLDETENKLKKTTIDQSRKAPMKIYLHCLRIINVLTWGIPDQSDRKTGKSLKIFHQEIIAFSQLEDAKIPENELDSFFWLKKEELTALGYLITVIHSVNYGNIDKAIKYSERTINQVSLHKSSFNENLRIVTLEYLAQCKLIIGDPLETVKIIGQLCSFVQNSQKMSKISQIHSLVGFLAMSVRRKETALRHFELALESNPENETYIKLCISLAKDAPLESGFSCDENISLKAISFLISGYSQFNARDFDSAKRTLRDGVKISNAQDLKSLTAMFLLLLGEIFISASSDGYVTTVKQARQMATKIQHESSLIWANKLSCSVENSNEEDLPKIKEELAKLEAKIQADDESIRKSTLAQTLFDWTSITELPNLAINEEPKSLVPEIQSSESSAPAPKSQNHALVDLEIDNMISQMEGGGAMMGPPIEKPPPSPLAQSISPRPVASPRPPPVVSPNLYASQPVNSPVQFNTQVPSPLSQPTTPHSPFQQVHSPMNPNSSPHQGMMQQTHFQNSHNSPSISPHHPAPSISPNIPNLQQNLQPQNVPQKQHMNVPAQNLNTGFSGAPQHNFGNGHLQSHPNPMQQVQMTQQNYNPFSHTNMVSAAQPNGAQQLAHVGNGHAMPIANQPAAAMQSAFYPNMFPKNPPTNYPNHFQ</sequence>
<evidence type="ECO:0000256" key="8">
    <source>
        <dbReference type="ARBA" id="ARBA00023306"/>
    </source>
</evidence>
<evidence type="ECO:0000313" key="13">
    <source>
        <dbReference type="EMBL" id="CBY11333.1"/>
    </source>
</evidence>
<keyword evidence="7" id="KW-0539">Nucleus</keyword>
<dbReference type="AlphaFoldDB" id="E4XN95"/>
<protein>
    <recommendedName>
        <fullName evidence="3">MAU2 chromatid cohesion factor homolog</fullName>
    </recommendedName>
    <alternativeName>
        <fullName evidence="9">Cohesin loading complex subunit SCC4 homolog</fullName>
    </alternativeName>
</protein>
<keyword evidence="8" id="KW-0131">Cell cycle</keyword>
<evidence type="ECO:0000256" key="9">
    <source>
        <dbReference type="ARBA" id="ARBA00030523"/>
    </source>
</evidence>
<dbReference type="InParanoid" id="E4XN95"/>
<comment type="subcellular location">
    <subcellularLocation>
        <location evidence="1">Nucleus</location>
        <location evidence="1">Nucleoplasm</location>
    </subcellularLocation>
</comment>
<name>E4XN95_OIKDI</name>
<evidence type="ECO:0000256" key="3">
    <source>
        <dbReference type="ARBA" id="ARBA00017198"/>
    </source>
</evidence>
<feature type="compositionally biased region" description="Low complexity" evidence="12">
    <location>
        <begin position="697"/>
        <end position="727"/>
    </location>
</feature>
<dbReference type="OrthoDB" id="5565328at2759"/>
<feature type="coiled-coil region" evidence="11">
    <location>
        <begin position="510"/>
        <end position="537"/>
    </location>
</feature>
<evidence type="ECO:0000256" key="11">
    <source>
        <dbReference type="SAM" id="Coils"/>
    </source>
</evidence>
<feature type="compositionally biased region" description="Polar residues" evidence="12">
    <location>
        <begin position="642"/>
        <end position="696"/>
    </location>
</feature>
<keyword evidence="10" id="KW-0802">TPR repeat</keyword>
<keyword evidence="6" id="KW-0159">Chromosome partition</keyword>
<feature type="region of interest" description="Disordered" evidence="12">
    <location>
        <begin position="601"/>
        <end position="727"/>
    </location>
</feature>
<dbReference type="InterPro" id="IPR011990">
    <property type="entry name" value="TPR-like_helical_dom_sf"/>
</dbReference>
<proteinExistence type="inferred from homology"/>
<dbReference type="InterPro" id="IPR019440">
    <property type="entry name" value="MAU2"/>
</dbReference>
<feature type="compositionally biased region" description="Pro residues" evidence="12">
    <location>
        <begin position="629"/>
        <end position="638"/>
    </location>
</feature>
<feature type="repeat" description="TPR" evidence="10">
    <location>
        <begin position="358"/>
        <end position="391"/>
    </location>
</feature>
<keyword evidence="4" id="KW-0132">Cell division</keyword>
<keyword evidence="5" id="KW-0498">Mitosis</keyword>
<dbReference type="PROSITE" id="PS50005">
    <property type="entry name" value="TPR"/>
    <property type="match status" value="1"/>
</dbReference>
<evidence type="ECO:0000256" key="7">
    <source>
        <dbReference type="ARBA" id="ARBA00023242"/>
    </source>
</evidence>
<evidence type="ECO:0000313" key="14">
    <source>
        <dbReference type="Proteomes" id="UP000001307"/>
    </source>
</evidence>
<evidence type="ECO:0000256" key="10">
    <source>
        <dbReference type="PROSITE-ProRule" id="PRU00339"/>
    </source>
</evidence>
<dbReference type="PANTHER" id="PTHR21394">
    <property type="entry name" value="MAU2 CHROMATID COHESION FACTOR HOMOLOG"/>
    <property type="match status" value="1"/>
</dbReference>
<dbReference type="GO" id="GO:0007064">
    <property type="term" value="P:mitotic sister chromatid cohesion"/>
    <property type="evidence" value="ECO:0007669"/>
    <property type="project" value="InterPro"/>
</dbReference>
<reference evidence="13" key="1">
    <citation type="journal article" date="2010" name="Science">
        <title>Plasticity of animal genome architecture unmasked by rapid evolution of a pelagic tunicate.</title>
        <authorList>
            <person name="Denoeud F."/>
            <person name="Henriet S."/>
            <person name="Mungpakdee S."/>
            <person name="Aury J.M."/>
            <person name="Da Silva C."/>
            <person name="Brinkmann H."/>
            <person name="Mikhaleva J."/>
            <person name="Olsen L.C."/>
            <person name="Jubin C."/>
            <person name="Canestro C."/>
            <person name="Bouquet J.M."/>
            <person name="Danks G."/>
            <person name="Poulain J."/>
            <person name="Campsteijn C."/>
            <person name="Adamski M."/>
            <person name="Cross I."/>
            <person name="Yadetie F."/>
            <person name="Muffato M."/>
            <person name="Louis A."/>
            <person name="Butcher S."/>
            <person name="Tsagkogeorga G."/>
            <person name="Konrad A."/>
            <person name="Singh S."/>
            <person name="Jensen M.F."/>
            <person name="Cong E.H."/>
            <person name="Eikeseth-Otteraa H."/>
            <person name="Noel B."/>
            <person name="Anthouard V."/>
            <person name="Porcel B.M."/>
            <person name="Kachouri-Lafond R."/>
            <person name="Nishino A."/>
            <person name="Ugolini M."/>
            <person name="Chourrout P."/>
            <person name="Nishida H."/>
            <person name="Aasland R."/>
            <person name="Huzurbazar S."/>
            <person name="Westhof E."/>
            <person name="Delsuc F."/>
            <person name="Lehrach H."/>
            <person name="Reinhardt R."/>
            <person name="Weissenbach J."/>
            <person name="Roy S.W."/>
            <person name="Artiguenave F."/>
            <person name="Postlethwait J.H."/>
            <person name="Manak J.R."/>
            <person name="Thompson E.M."/>
            <person name="Jaillon O."/>
            <person name="Du Pasquier L."/>
            <person name="Boudinot P."/>
            <person name="Liberles D.A."/>
            <person name="Volff J.N."/>
            <person name="Philippe H."/>
            <person name="Lenhard B."/>
            <person name="Roest Crollius H."/>
            <person name="Wincker P."/>
            <person name="Chourrout D."/>
        </authorList>
    </citation>
    <scope>NUCLEOTIDE SEQUENCE [LARGE SCALE GENOMIC DNA]</scope>
</reference>